<evidence type="ECO:0000313" key="2">
    <source>
        <dbReference type="EMBL" id="SHE95691.1"/>
    </source>
</evidence>
<dbReference type="KEGG" id="cpro:CPRO_23200"/>
<dbReference type="OrthoDB" id="1975087at2"/>
<reference evidence="1 3" key="1">
    <citation type="journal article" date="2016" name="Genome Announc.">
        <title>Complete Genome Sequence of the Amino Acid-Fermenting Clostridium propionicum X2 (DSM 1682).</title>
        <authorList>
            <person name="Poehlein A."/>
            <person name="Schlien K."/>
            <person name="Chowdhury N.P."/>
            <person name="Gottschalk G."/>
            <person name="Buckel W."/>
            <person name="Daniel R."/>
        </authorList>
    </citation>
    <scope>NUCLEOTIDE SEQUENCE [LARGE SCALE GENOMIC DNA]</scope>
    <source>
        <strain evidence="1 3">X2</strain>
    </source>
</reference>
<accession>A0A120MKC9</accession>
<dbReference type="RefSeq" id="WP_066051826.1">
    <property type="nucleotide sequence ID" value="NZ_CP014223.1"/>
</dbReference>
<dbReference type="Proteomes" id="UP000068026">
    <property type="component" value="Chromosome"/>
</dbReference>
<evidence type="ECO:0000313" key="3">
    <source>
        <dbReference type="Proteomes" id="UP000068026"/>
    </source>
</evidence>
<keyword evidence="3" id="KW-1185">Reference proteome</keyword>
<name>A0A120MKC9_ANAPI</name>
<reference evidence="4" key="4">
    <citation type="submission" date="2016-11" db="EMBL/GenBank/DDBJ databases">
        <authorList>
            <person name="Jaros S."/>
            <person name="Januszkiewicz K."/>
            <person name="Wedrychowicz H."/>
        </authorList>
    </citation>
    <scope>NUCLEOTIDE SEQUENCE [LARGE SCALE GENOMIC DNA]</scope>
    <source>
        <strain evidence="4">DSM 1682</strain>
    </source>
</reference>
<reference evidence="3" key="2">
    <citation type="submission" date="2016-01" db="EMBL/GenBank/DDBJ databases">
        <authorList>
            <person name="Poehlein A."/>
            <person name="Schlien K."/>
            <person name="Gottschalk G."/>
            <person name="Buckel W."/>
            <person name="Daniel R."/>
        </authorList>
    </citation>
    <scope>NUCLEOTIDE SEQUENCE [LARGE SCALE GENOMIC DNA]</scope>
    <source>
        <strain evidence="3">X2</strain>
    </source>
</reference>
<dbReference type="EMBL" id="CP014223">
    <property type="protein sequence ID" value="AMJ41887.1"/>
    <property type="molecule type" value="Genomic_DNA"/>
</dbReference>
<gene>
    <name evidence="1" type="ORF">CPRO_23200</name>
    <name evidence="2" type="ORF">SAMN02745151_02337</name>
</gene>
<reference evidence="2" key="3">
    <citation type="submission" date="2016-11" db="EMBL/GenBank/DDBJ databases">
        <authorList>
            <person name="Varghese N."/>
            <person name="Submissions S."/>
        </authorList>
    </citation>
    <scope>NUCLEOTIDE SEQUENCE</scope>
    <source>
        <strain evidence="2">DSM 1682</strain>
    </source>
</reference>
<dbReference type="EMBL" id="FQUA01000011">
    <property type="protein sequence ID" value="SHE95691.1"/>
    <property type="molecule type" value="Genomic_DNA"/>
</dbReference>
<dbReference type="AlphaFoldDB" id="A0A120MKC9"/>
<dbReference type="Proteomes" id="UP000184204">
    <property type="component" value="Unassembled WGS sequence"/>
</dbReference>
<protein>
    <submittedName>
        <fullName evidence="2">Uncharacterized protein</fullName>
    </submittedName>
</protein>
<sequence length="163" mass="17878">MSDTVMRHQIADYLNTSSSNTPSYALMGVGFNTLDENPNAQTDTKTYIHQKAQSSQIKNYQTQFPFDTDLIASEEAVMALYNIGRNQKTGAEAELEYVRVELFQPHETLENTFYGRKFKVAVAVTGITGAGGEAMKVTGTLHGVGDPVYGTFNTTAKTFTETA</sequence>
<proteinExistence type="predicted"/>
<organism evidence="2 4">
    <name type="scientific">Anaerotignum propionicum DSM 1682</name>
    <dbReference type="NCBI Taxonomy" id="991789"/>
    <lineage>
        <taxon>Bacteria</taxon>
        <taxon>Bacillati</taxon>
        <taxon>Bacillota</taxon>
        <taxon>Clostridia</taxon>
        <taxon>Lachnospirales</taxon>
        <taxon>Anaerotignaceae</taxon>
        <taxon>Anaerotignum</taxon>
    </lineage>
</organism>
<evidence type="ECO:0000313" key="4">
    <source>
        <dbReference type="Proteomes" id="UP000184204"/>
    </source>
</evidence>
<evidence type="ECO:0000313" key="1">
    <source>
        <dbReference type="EMBL" id="AMJ41887.1"/>
    </source>
</evidence>